<comment type="caution">
    <text evidence="1">The sequence shown here is derived from an EMBL/GenBank/DDBJ whole genome shotgun (WGS) entry which is preliminary data.</text>
</comment>
<dbReference type="Proteomes" id="UP000649179">
    <property type="component" value="Unassembled WGS sequence"/>
</dbReference>
<dbReference type="AlphaFoldDB" id="A0A917F2I6"/>
<reference evidence="1" key="2">
    <citation type="submission" date="2020-09" db="EMBL/GenBank/DDBJ databases">
        <authorList>
            <person name="Sun Q."/>
            <person name="Zhou Y."/>
        </authorList>
    </citation>
    <scope>NUCLEOTIDE SEQUENCE</scope>
    <source>
        <strain evidence="1">CGMCC 1.16067</strain>
    </source>
</reference>
<name>A0A917F2I6_9ACTN</name>
<evidence type="ECO:0000313" key="1">
    <source>
        <dbReference type="EMBL" id="GGF46669.1"/>
    </source>
</evidence>
<dbReference type="SUPFAM" id="SSF48452">
    <property type="entry name" value="TPR-like"/>
    <property type="match status" value="1"/>
</dbReference>
<dbReference type="Gene3D" id="1.25.40.10">
    <property type="entry name" value="Tetratricopeptide repeat domain"/>
    <property type="match status" value="2"/>
</dbReference>
<dbReference type="InterPro" id="IPR011990">
    <property type="entry name" value="TPR-like_helical_dom_sf"/>
</dbReference>
<evidence type="ECO:0008006" key="3">
    <source>
        <dbReference type="Google" id="ProtNLM"/>
    </source>
</evidence>
<evidence type="ECO:0000313" key="2">
    <source>
        <dbReference type="Proteomes" id="UP000649179"/>
    </source>
</evidence>
<dbReference type="EMBL" id="BMKQ01000001">
    <property type="protein sequence ID" value="GGF46669.1"/>
    <property type="molecule type" value="Genomic_DNA"/>
</dbReference>
<protein>
    <recommendedName>
        <fullName evidence="3">Tetratricopeptide repeat protein</fullName>
    </recommendedName>
</protein>
<sequence length="908" mass="97512">MSSVVEVEQLLRVADALPPGEEQVAAAERALDSARHLEGAAGVGLQVQARINLVAAYDASRPGERELPHIAWLLSALADGDGHGAADVSGVLTDRQRFEILWECRFALQRTRRTTTLPLPLVLRVYADIERRYRAERVSPNLFAKYRALLARDIDDPAVFDRWLSVWRRSPRDELSDCAVCDIATDARFLAEAGDLQGALERARDLLEGRRSCDREPHRLYGEAADWAARLGLGDTAEAYHRAGWLLVAGRPRHASAMADHVMYLLRAGRPGRASRLAQQLVVLLNGPAAAEMDDVERMCAAAVASRVLRAGRGHRIAPPVVDGLALDAAISTFATVGRELAEAFDRRNGTDRVGSRVRELTRIRLHAEGASEEARSYDLLDVALAGGVERTAPPESALPAGALGYAAELIGASDAFDGARVMELIEGWSVDRDHLLPASGTLEHFAVAYLERRSLACERAQRDPAFAEELLESAAASARLSGSQAAAQRVDIDVLHRQAVAGDRTAWSRAEKLVEELVDEGELKEAASGLLTLSRSSDPVRGQAYAERAATLFEQAGQPRWRVTALQGAAYAAVWADPARAVDLLEEAEAEAETHEMVPVAVTLLATRAKLAQQQGDLTTAAQAYSEAVAAADEVGITDPLGLRAELCDVLLADERWEEAIDAAHELLLRAGPADVVRRSLAHRVLGTGLLETGNAHESAEVLEPAVAALAREGSPFLAVTAWALGRALLACERPDLAAEHFATAAEGFRRTDQLPDAAAASEAAGATYARSGRVDEAGQQLVAAARISRHLGDRHRLVSSLRQLAGVQASGGRVTEALSTLGSIIPETRDITPLEPDDPTTRFADPIEEKRLRGLLEHQAAVILVQAGRAEEAVPLARASSALLAEHGTAEDVAQVQSTWAALTER</sequence>
<reference evidence="1" key="1">
    <citation type="journal article" date="2014" name="Int. J. Syst. Evol. Microbiol.">
        <title>Complete genome sequence of Corynebacterium casei LMG S-19264T (=DSM 44701T), isolated from a smear-ripened cheese.</title>
        <authorList>
            <consortium name="US DOE Joint Genome Institute (JGI-PGF)"/>
            <person name="Walter F."/>
            <person name="Albersmeier A."/>
            <person name="Kalinowski J."/>
            <person name="Ruckert C."/>
        </authorList>
    </citation>
    <scope>NUCLEOTIDE SEQUENCE</scope>
    <source>
        <strain evidence="1">CGMCC 1.16067</strain>
    </source>
</reference>
<accession>A0A917F2I6</accession>
<dbReference type="RefSeq" id="WP_188779709.1">
    <property type="nucleotide sequence ID" value="NZ_BMKQ01000001.1"/>
</dbReference>
<proteinExistence type="predicted"/>
<keyword evidence="2" id="KW-1185">Reference proteome</keyword>
<organism evidence="1 2">
    <name type="scientific">Marmoricola endophyticus</name>
    <dbReference type="NCBI Taxonomy" id="2040280"/>
    <lineage>
        <taxon>Bacteria</taxon>
        <taxon>Bacillati</taxon>
        <taxon>Actinomycetota</taxon>
        <taxon>Actinomycetes</taxon>
        <taxon>Propionibacteriales</taxon>
        <taxon>Nocardioidaceae</taxon>
        <taxon>Marmoricola</taxon>
    </lineage>
</organism>
<gene>
    <name evidence="1" type="ORF">GCM10011519_20820</name>
</gene>